<protein>
    <submittedName>
        <fullName evidence="5">Tetratricopeptide repeat protein</fullName>
    </submittedName>
</protein>
<gene>
    <name evidence="5" type="ORF">FIV42_26275</name>
</gene>
<organism evidence="5 6">
    <name type="scientific">Persicimonas caeni</name>
    <dbReference type="NCBI Taxonomy" id="2292766"/>
    <lineage>
        <taxon>Bacteria</taxon>
        <taxon>Deltaproteobacteria</taxon>
        <taxon>Bradymonadales</taxon>
        <taxon>Bradymonadaceae</taxon>
        <taxon>Persicimonas</taxon>
    </lineage>
</organism>
<accession>A0A5B8YBD3</accession>
<keyword evidence="3" id="KW-0812">Transmembrane</keyword>
<dbReference type="SMART" id="SM00028">
    <property type="entry name" value="TPR"/>
    <property type="match status" value="2"/>
</dbReference>
<evidence type="ECO:0000256" key="2">
    <source>
        <dbReference type="SAM" id="MobiDB-lite"/>
    </source>
</evidence>
<dbReference type="InterPro" id="IPR011990">
    <property type="entry name" value="TPR-like_helical_dom_sf"/>
</dbReference>
<keyword evidence="3" id="KW-1133">Transmembrane helix</keyword>
<feature type="compositionally biased region" description="Low complexity" evidence="2">
    <location>
        <begin position="135"/>
        <end position="146"/>
    </location>
</feature>
<feature type="transmembrane region" description="Helical" evidence="3">
    <location>
        <begin position="209"/>
        <end position="232"/>
    </location>
</feature>
<keyword evidence="6" id="KW-1185">Reference proteome</keyword>
<keyword evidence="4" id="KW-0732">Signal</keyword>
<reference evidence="5 6" key="1">
    <citation type="submission" date="2019-06" db="EMBL/GenBank/DDBJ databases">
        <title>Persicimonas caeni gen. nov., sp. nov., a predatory bacterium isolated from solar saltern.</title>
        <authorList>
            <person name="Wang S."/>
        </authorList>
    </citation>
    <scope>NUCLEOTIDE SEQUENCE [LARGE SCALE GENOMIC DNA]</scope>
    <source>
        <strain evidence="5 6">YN101</strain>
    </source>
</reference>
<proteinExistence type="predicted"/>
<feature type="chain" id="PRO_5030106810" evidence="4">
    <location>
        <begin position="25"/>
        <end position="265"/>
    </location>
</feature>
<dbReference type="EMBL" id="CP041186">
    <property type="protein sequence ID" value="QDG54121.1"/>
    <property type="molecule type" value="Genomic_DNA"/>
</dbReference>
<feature type="repeat" description="TPR" evidence="1">
    <location>
        <begin position="39"/>
        <end position="72"/>
    </location>
</feature>
<keyword evidence="1" id="KW-0802">TPR repeat</keyword>
<evidence type="ECO:0000256" key="3">
    <source>
        <dbReference type="SAM" id="Phobius"/>
    </source>
</evidence>
<dbReference type="AlphaFoldDB" id="A0A4Y6Q0L4"/>
<dbReference type="OrthoDB" id="5497646at2"/>
<dbReference type="Gene3D" id="1.25.40.10">
    <property type="entry name" value="Tetratricopeptide repeat domain"/>
    <property type="match status" value="1"/>
</dbReference>
<dbReference type="Pfam" id="PF14559">
    <property type="entry name" value="TPR_19"/>
    <property type="match status" value="1"/>
</dbReference>
<evidence type="ECO:0000256" key="4">
    <source>
        <dbReference type="SAM" id="SignalP"/>
    </source>
</evidence>
<dbReference type="PROSITE" id="PS50005">
    <property type="entry name" value="TPR"/>
    <property type="match status" value="1"/>
</dbReference>
<feature type="transmembrane region" description="Helical" evidence="3">
    <location>
        <begin position="160"/>
        <end position="183"/>
    </location>
</feature>
<dbReference type="SUPFAM" id="SSF48452">
    <property type="entry name" value="TPR-like"/>
    <property type="match status" value="1"/>
</dbReference>
<dbReference type="RefSeq" id="WP_141200566.1">
    <property type="nucleotide sequence ID" value="NZ_CP041186.1"/>
</dbReference>
<sequence>MRYAVCAMLAATVALAGTPGLVYAQQPAEMSDEERARQVEQLAAQGAQAYRSGDYAKAIELFEKAYALEPVPNLLYNIAKCHEKQEDYEQAVDFYQKFAVAPDVDSKARQAALDRVESLREIANLQKDTEKGSDQQANNGNQQNQQVEPAEPVVERDNSAAVWTMVGGGALLATGAVVGLAVAKPKADEVKTGETYAQRKAARDDAQTYALVADGLLVSGAVVTGIGLYLYFSGSESEPKQTASKAVVTPWVTSSSAGLGMSLDF</sequence>
<keyword evidence="3" id="KW-0472">Membrane</keyword>
<accession>A0A4Y6Q0L4</accession>
<dbReference type="Proteomes" id="UP000315995">
    <property type="component" value="Chromosome"/>
</dbReference>
<feature type="region of interest" description="Disordered" evidence="2">
    <location>
        <begin position="129"/>
        <end position="154"/>
    </location>
</feature>
<feature type="signal peptide" evidence="4">
    <location>
        <begin position="1"/>
        <end position="24"/>
    </location>
</feature>
<evidence type="ECO:0000256" key="1">
    <source>
        <dbReference type="PROSITE-ProRule" id="PRU00339"/>
    </source>
</evidence>
<evidence type="ECO:0000313" key="5">
    <source>
        <dbReference type="EMBL" id="QDG54121.1"/>
    </source>
</evidence>
<evidence type="ECO:0000313" key="6">
    <source>
        <dbReference type="Proteomes" id="UP000315995"/>
    </source>
</evidence>
<name>A0A4Y6Q0L4_PERCE</name>
<dbReference type="InterPro" id="IPR019734">
    <property type="entry name" value="TPR_rpt"/>
</dbReference>